<dbReference type="Proteomes" id="UP000011086">
    <property type="component" value="Unassembled WGS sequence"/>
</dbReference>
<dbReference type="EMBL" id="JH793908">
    <property type="protein sequence ID" value="ELQ40812.1"/>
    <property type="molecule type" value="Genomic_DNA"/>
</dbReference>
<protein>
    <submittedName>
        <fullName evidence="1">Uncharacterized protein</fullName>
    </submittedName>
</protein>
<name>A0AA97P335_PYRO3</name>
<evidence type="ECO:0000313" key="1">
    <source>
        <dbReference type="EMBL" id="ELQ40812.1"/>
    </source>
</evidence>
<accession>A0AA97P335</accession>
<organism evidence="1">
    <name type="scientific">Pyricularia oryzae (strain Y34)</name>
    <name type="common">Rice blast fungus</name>
    <name type="synonym">Magnaporthe oryzae</name>
    <dbReference type="NCBI Taxonomy" id="1143189"/>
    <lineage>
        <taxon>Eukaryota</taxon>
        <taxon>Fungi</taxon>
        <taxon>Dikarya</taxon>
        <taxon>Ascomycota</taxon>
        <taxon>Pezizomycotina</taxon>
        <taxon>Sordariomycetes</taxon>
        <taxon>Sordariomycetidae</taxon>
        <taxon>Magnaporthales</taxon>
        <taxon>Pyriculariaceae</taxon>
        <taxon>Pyricularia</taxon>
    </lineage>
</organism>
<reference evidence="1" key="1">
    <citation type="journal article" date="2012" name="PLoS Genet.">
        <title>Comparative analysis of the genomes of two field isolates of the rice blast fungus Magnaporthe oryzae.</title>
        <authorList>
            <person name="Xue M."/>
            <person name="Yang J."/>
            <person name="Li Z."/>
            <person name="Hu S."/>
            <person name="Yao N."/>
            <person name="Dean R.A."/>
            <person name="Zhao W."/>
            <person name="Shen M."/>
            <person name="Zhang H."/>
            <person name="Li C."/>
            <person name="Liu L."/>
            <person name="Cao L."/>
            <person name="Xu X."/>
            <person name="Xing Y."/>
            <person name="Hsiang T."/>
            <person name="Zhang Z."/>
            <person name="Xu J.R."/>
            <person name="Peng Y.L."/>
        </authorList>
    </citation>
    <scope>NUCLEOTIDE SEQUENCE</scope>
    <source>
        <strain evidence="1">Y34</strain>
    </source>
</reference>
<proteinExistence type="predicted"/>
<dbReference type="AlphaFoldDB" id="A0AA97P335"/>
<sequence>MGVGTAKGFPVPSTLGARLCETSIFKKYCTEKN</sequence>
<gene>
    <name evidence="1" type="ORF">OOU_Y34scaffold00346g6</name>
</gene>